<evidence type="ECO:0000313" key="1">
    <source>
        <dbReference type="EMBL" id="CAN79976.1"/>
    </source>
</evidence>
<organism evidence="1">
    <name type="scientific">Vitis vinifera</name>
    <name type="common">Grape</name>
    <dbReference type="NCBI Taxonomy" id="29760"/>
    <lineage>
        <taxon>Eukaryota</taxon>
        <taxon>Viridiplantae</taxon>
        <taxon>Streptophyta</taxon>
        <taxon>Embryophyta</taxon>
        <taxon>Tracheophyta</taxon>
        <taxon>Spermatophyta</taxon>
        <taxon>Magnoliopsida</taxon>
        <taxon>eudicotyledons</taxon>
        <taxon>Gunneridae</taxon>
        <taxon>Pentapetalae</taxon>
        <taxon>rosids</taxon>
        <taxon>Vitales</taxon>
        <taxon>Vitaceae</taxon>
        <taxon>Viteae</taxon>
        <taxon>Vitis</taxon>
    </lineage>
</organism>
<name>A5AEA9_VITVI</name>
<gene>
    <name evidence="1" type="ORF">VITISV_033141</name>
</gene>
<reference evidence="1" key="1">
    <citation type="journal article" date="2007" name="PLoS ONE">
        <title>The first genome sequence of an elite grapevine cultivar (Pinot noir Vitis vinifera L.): coping with a highly heterozygous genome.</title>
        <authorList>
            <person name="Velasco R."/>
            <person name="Zharkikh A."/>
            <person name="Troggio M."/>
            <person name="Cartwright D.A."/>
            <person name="Cestaro A."/>
            <person name="Pruss D."/>
            <person name="Pindo M."/>
            <person name="FitzGerald L.M."/>
            <person name="Vezzulli S."/>
            <person name="Reid J."/>
            <person name="Malacarne G."/>
            <person name="Iliev D."/>
            <person name="Coppola G."/>
            <person name="Wardell B."/>
            <person name="Micheletti D."/>
            <person name="Macalma T."/>
            <person name="Facci M."/>
            <person name="Mitchell J.T."/>
            <person name="Perazzolli M."/>
            <person name="Eldredge G."/>
            <person name="Gatto P."/>
            <person name="Oyzerski R."/>
            <person name="Moretto M."/>
            <person name="Gutin N."/>
            <person name="Stefanini M."/>
            <person name="Chen Y."/>
            <person name="Segala C."/>
            <person name="Davenport C."/>
            <person name="Dematte L."/>
            <person name="Mraz A."/>
            <person name="Battilana J."/>
            <person name="Stormo K."/>
            <person name="Costa F."/>
            <person name="Tao Q."/>
            <person name="Si-Ammour A."/>
            <person name="Harkins T."/>
            <person name="Lackey A."/>
            <person name="Perbost C."/>
            <person name="Taillon B."/>
            <person name="Stella A."/>
            <person name="Solovyev V."/>
            <person name="Fawcett J.A."/>
            <person name="Sterck L."/>
            <person name="Vandepoele K."/>
            <person name="Grando S.M."/>
            <person name="Toppo S."/>
            <person name="Moser C."/>
            <person name="Lanchbury J."/>
            <person name="Bogden R."/>
            <person name="Skolnick M."/>
            <person name="Sgaramella V."/>
            <person name="Bhatnagar S.K."/>
            <person name="Fontana P."/>
            <person name="Gutin A."/>
            <person name="Van de Peer Y."/>
            <person name="Salamini F."/>
            <person name="Viola R."/>
        </authorList>
    </citation>
    <scope>NUCLEOTIDE SEQUENCE</scope>
</reference>
<protein>
    <submittedName>
        <fullName evidence="1">Uncharacterized protein</fullName>
    </submittedName>
</protein>
<accession>A5AEA9</accession>
<dbReference type="AlphaFoldDB" id="A5AEA9"/>
<proteinExistence type="predicted"/>
<sequence length="88" mass="9828">MAMLLPKLLWMVENKELRVGLEVLGVALSLLAVDFYDSHLWEAMKWGEEAAMVVGDKDDQGVDGDGGLHPGEDVEVVGSPWWIFKEEE</sequence>
<dbReference type="EMBL" id="AM424415">
    <property type="protein sequence ID" value="CAN79976.1"/>
    <property type="molecule type" value="Genomic_DNA"/>
</dbReference>